<dbReference type="Proteomes" id="UP000472261">
    <property type="component" value="Unplaced"/>
</dbReference>
<evidence type="ECO:0000256" key="1">
    <source>
        <dbReference type="SAM" id="MobiDB-lite"/>
    </source>
</evidence>
<accession>A0A669Q3H5</accession>
<dbReference type="AlphaFoldDB" id="A0A669Q3H5"/>
<sequence length="107" mass="11798">MLPKCLILSKPSNHHSSFFPVCLLSLHQLLPTPSMPPSDLPSPAKPKQNKKGKAEGEKQILVAVKTRTESLQLHRDSSALIENICLVRRGARMQTHPKGHADLFCLG</sequence>
<keyword evidence="3" id="KW-1185">Reference proteome</keyword>
<organism evidence="2 3">
    <name type="scientific">Phasianus colchicus</name>
    <name type="common">Common pheasant</name>
    <dbReference type="NCBI Taxonomy" id="9054"/>
    <lineage>
        <taxon>Eukaryota</taxon>
        <taxon>Metazoa</taxon>
        <taxon>Chordata</taxon>
        <taxon>Craniata</taxon>
        <taxon>Vertebrata</taxon>
        <taxon>Euteleostomi</taxon>
        <taxon>Archelosauria</taxon>
        <taxon>Archosauria</taxon>
        <taxon>Dinosauria</taxon>
        <taxon>Saurischia</taxon>
        <taxon>Theropoda</taxon>
        <taxon>Coelurosauria</taxon>
        <taxon>Aves</taxon>
        <taxon>Neognathae</taxon>
        <taxon>Galloanserae</taxon>
        <taxon>Galliformes</taxon>
        <taxon>Phasianidae</taxon>
        <taxon>Phasianinae</taxon>
        <taxon>Phasianus</taxon>
    </lineage>
</organism>
<proteinExistence type="predicted"/>
<dbReference type="Ensembl" id="ENSPCLT00000019001.1">
    <property type="protein sequence ID" value="ENSPCLP00000014340.1"/>
    <property type="gene ID" value="ENSPCLG00000011768.1"/>
</dbReference>
<feature type="region of interest" description="Disordered" evidence="1">
    <location>
        <begin position="33"/>
        <end position="57"/>
    </location>
</feature>
<feature type="compositionally biased region" description="Pro residues" evidence="1">
    <location>
        <begin position="33"/>
        <end position="44"/>
    </location>
</feature>
<reference evidence="2" key="2">
    <citation type="submission" date="2025-09" db="UniProtKB">
        <authorList>
            <consortium name="Ensembl"/>
        </authorList>
    </citation>
    <scope>IDENTIFICATION</scope>
</reference>
<reference evidence="2" key="1">
    <citation type="submission" date="2025-08" db="UniProtKB">
        <authorList>
            <consortium name="Ensembl"/>
        </authorList>
    </citation>
    <scope>IDENTIFICATION</scope>
</reference>
<name>A0A669Q3H5_PHACC</name>
<protein>
    <submittedName>
        <fullName evidence="2">Uncharacterized protein</fullName>
    </submittedName>
</protein>
<evidence type="ECO:0000313" key="2">
    <source>
        <dbReference type="Ensembl" id="ENSPCLP00000014340.1"/>
    </source>
</evidence>
<evidence type="ECO:0000313" key="3">
    <source>
        <dbReference type="Proteomes" id="UP000472261"/>
    </source>
</evidence>